<proteinExistence type="predicted"/>
<evidence type="ECO:0000256" key="1">
    <source>
        <dbReference type="SAM" id="Phobius"/>
    </source>
</evidence>
<dbReference type="Proteomes" id="UP000231474">
    <property type="component" value="Unassembled WGS sequence"/>
</dbReference>
<evidence type="ECO:0000313" key="2">
    <source>
        <dbReference type="EMBL" id="PJE67261.1"/>
    </source>
</evidence>
<feature type="transmembrane region" description="Helical" evidence="1">
    <location>
        <begin position="6"/>
        <end position="25"/>
    </location>
</feature>
<comment type="caution">
    <text evidence="2">The sequence shown here is derived from an EMBL/GenBank/DDBJ whole genome shotgun (WGS) entry which is preliminary data.</text>
</comment>
<protein>
    <submittedName>
        <fullName evidence="2">Uncharacterized protein</fullName>
    </submittedName>
</protein>
<dbReference type="AlphaFoldDB" id="A0A2M8L2U7"/>
<keyword evidence="1" id="KW-0472">Membrane</keyword>
<accession>A0A2M8L2U7</accession>
<organism evidence="2 3">
    <name type="scientific">Candidatus Shapirobacteria bacterium CG10_big_fil_rev_8_21_14_0_10_40_9</name>
    <dbReference type="NCBI Taxonomy" id="1974888"/>
    <lineage>
        <taxon>Bacteria</taxon>
        <taxon>Candidatus Shapironibacteriota</taxon>
    </lineage>
</organism>
<gene>
    <name evidence="2" type="ORF">COU95_03470</name>
</gene>
<keyword evidence="1" id="KW-1133">Transmembrane helix</keyword>
<name>A0A2M8L2U7_9BACT</name>
<reference evidence="3" key="1">
    <citation type="submission" date="2017-09" db="EMBL/GenBank/DDBJ databases">
        <title>Depth-based differentiation of microbial function through sediment-hosted aquifers and enrichment of novel symbionts in the deep terrestrial subsurface.</title>
        <authorList>
            <person name="Probst A.J."/>
            <person name="Ladd B."/>
            <person name="Jarett J.K."/>
            <person name="Geller-Mcgrath D.E."/>
            <person name="Sieber C.M.K."/>
            <person name="Emerson J.B."/>
            <person name="Anantharaman K."/>
            <person name="Thomas B.C."/>
            <person name="Malmstrom R."/>
            <person name="Stieglmeier M."/>
            <person name="Klingl A."/>
            <person name="Woyke T."/>
            <person name="Ryan C.M."/>
            <person name="Banfield J.F."/>
        </authorList>
    </citation>
    <scope>NUCLEOTIDE SEQUENCE [LARGE SCALE GENOMIC DNA]</scope>
</reference>
<dbReference type="EMBL" id="PFEK01000066">
    <property type="protein sequence ID" value="PJE67261.1"/>
    <property type="molecule type" value="Genomic_DNA"/>
</dbReference>
<evidence type="ECO:0000313" key="3">
    <source>
        <dbReference type="Proteomes" id="UP000231474"/>
    </source>
</evidence>
<keyword evidence="1" id="KW-0812">Transmembrane</keyword>
<sequence>MKKYLPIIGIFIGALILFGALFWFIRGRQAPSGPGQPTPTPTPLALEERPYVTLTPRSDGHELKLEIENLKDVQTVEYELVYFAGDVSRGVIGSVDLKSENSLSRDLLLGTCSKNVCKYDEGVTEGTLTLRFRGVSGAQKYEVAFRLQTGKEAKVGLSSGDGNFTFQGSLPSSTFYLTQGTLGLPKKPSGKVIGGPYGIFTLGSASAKGTVKLKITETSPEVKILGWDGSSWKEYSKGFETDGEVVSVEVDRLNTFVAVSP</sequence>